<dbReference type="RefSeq" id="WP_097019698.1">
    <property type="nucleotide sequence ID" value="NZ_OBDZ01000063.1"/>
</dbReference>
<protein>
    <submittedName>
        <fullName evidence="1">Uncharacterized protein</fullName>
    </submittedName>
</protein>
<accession>A0A285IJ16</accession>
<sequence length="62" mass="7461">MILLYSTSDLYKNQKGVYLQVGADINRRFKDRENQGIKKLNQQEIQENEYKAYVNKRCDNKF</sequence>
<proteinExistence type="predicted"/>
<dbReference type="Proteomes" id="UP000219573">
    <property type="component" value="Unassembled WGS sequence"/>
</dbReference>
<evidence type="ECO:0000313" key="2">
    <source>
        <dbReference type="Proteomes" id="UP000219573"/>
    </source>
</evidence>
<gene>
    <name evidence="1" type="ORF">SAMN06265827_1636</name>
</gene>
<dbReference type="EMBL" id="OBDZ01000063">
    <property type="protein sequence ID" value="SNY48010.1"/>
    <property type="molecule type" value="Genomic_DNA"/>
</dbReference>
<dbReference type="AlphaFoldDB" id="A0A285IJ16"/>
<organism evidence="1 2">
    <name type="scientific">Orenia metallireducens</name>
    <dbReference type="NCBI Taxonomy" id="1413210"/>
    <lineage>
        <taxon>Bacteria</taxon>
        <taxon>Bacillati</taxon>
        <taxon>Bacillota</taxon>
        <taxon>Clostridia</taxon>
        <taxon>Halanaerobiales</taxon>
        <taxon>Halobacteroidaceae</taxon>
        <taxon>Orenia</taxon>
    </lineage>
</organism>
<name>A0A285IJ16_9FIRM</name>
<keyword evidence="2" id="KW-1185">Reference proteome</keyword>
<reference evidence="2" key="1">
    <citation type="submission" date="2017-09" db="EMBL/GenBank/DDBJ databases">
        <authorList>
            <person name="Varghese N."/>
            <person name="Submissions S."/>
        </authorList>
    </citation>
    <scope>NUCLEOTIDE SEQUENCE [LARGE SCALE GENOMIC DNA]</scope>
    <source>
        <strain evidence="2">MSL47</strain>
    </source>
</reference>
<evidence type="ECO:0000313" key="1">
    <source>
        <dbReference type="EMBL" id="SNY48010.1"/>
    </source>
</evidence>